<sequence>MSKSVQKEGMTSRDLQAAKRRKQLLQTAKKLFAEKGYHNTSTKEINRAIGMADGLIYHYFPKGKLEILHTIVQDSTEGKIQQLEKALKNMDADMPIRDMLLKIAHIIVDNADNELIVILIREQPLLTDEQTEWLTRTFDTVIGQLSVLLEKRMLKGELRRLNCKLMARQFVSSIQSYLIEQTILGGGKHRDQTESDKHLMELIDFLLECWR</sequence>
<evidence type="ECO:0000256" key="2">
    <source>
        <dbReference type="PROSITE-ProRule" id="PRU00335"/>
    </source>
</evidence>
<comment type="caution">
    <text evidence="4">The sequence shown here is derived from an EMBL/GenBank/DDBJ whole genome shotgun (WGS) entry which is preliminary data.</text>
</comment>
<keyword evidence="5" id="KW-1185">Reference proteome</keyword>
<dbReference type="SUPFAM" id="SSF46689">
    <property type="entry name" value="Homeodomain-like"/>
    <property type="match status" value="1"/>
</dbReference>
<gene>
    <name evidence="4" type="ORF">H1164_01225</name>
</gene>
<dbReference type="PANTHER" id="PTHR43479">
    <property type="entry name" value="ACREF/ENVCD OPERON REPRESSOR-RELATED"/>
    <property type="match status" value="1"/>
</dbReference>
<dbReference type="PANTHER" id="PTHR43479:SF11">
    <property type="entry name" value="ACREF_ENVCD OPERON REPRESSOR-RELATED"/>
    <property type="match status" value="1"/>
</dbReference>
<organism evidence="4 5">
    <name type="scientific">Thermoactinomyces daqus</name>
    <dbReference type="NCBI Taxonomy" id="1329516"/>
    <lineage>
        <taxon>Bacteria</taxon>
        <taxon>Bacillati</taxon>
        <taxon>Bacillota</taxon>
        <taxon>Bacilli</taxon>
        <taxon>Bacillales</taxon>
        <taxon>Thermoactinomycetaceae</taxon>
        <taxon>Thermoactinomyces</taxon>
    </lineage>
</organism>
<dbReference type="InterPro" id="IPR001647">
    <property type="entry name" value="HTH_TetR"/>
</dbReference>
<name>A0A7W2AHB2_9BACL</name>
<evidence type="ECO:0000313" key="4">
    <source>
        <dbReference type="EMBL" id="MBA4541529.1"/>
    </source>
</evidence>
<dbReference type="InterPro" id="IPR036271">
    <property type="entry name" value="Tet_transcr_reg_TetR-rel_C_sf"/>
</dbReference>
<dbReference type="AlphaFoldDB" id="A0A7W2AHB2"/>
<dbReference type="InterPro" id="IPR039536">
    <property type="entry name" value="TetR_C_Proteobacteria"/>
</dbReference>
<dbReference type="PROSITE" id="PS50977">
    <property type="entry name" value="HTH_TETR_2"/>
    <property type="match status" value="1"/>
</dbReference>
<evidence type="ECO:0000313" key="5">
    <source>
        <dbReference type="Proteomes" id="UP000530514"/>
    </source>
</evidence>
<dbReference type="OrthoDB" id="9814200at2"/>
<evidence type="ECO:0000259" key="3">
    <source>
        <dbReference type="PROSITE" id="PS50977"/>
    </source>
</evidence>
<feature type="domain" description="HTH tetR-type" evidence="3">
    <location>
        <begin position="18"/>
        <end position="78"/>
    </location>
</feature>
<dbReference type="GO" id="GO:0003677">
    <property type="term" value="F:DNA binding"/>
    <property type="evidence" value="ECO:0007669"/>
    <property type="project" value="UniProtKB-UniRule"/>
</dbReference>
<dbReference type="SUPFAM" id="SSF48498">
    <property type="entry name" value="Tetracyclin repressor-like, C-terminal domain"/>
    <property type="match status" value="1"/>
</dbReference>
<feature type="DNA-binding region" description="H-T-H motif" evidence="2">
    <location>
        <begin position="41"/>
        <end position="60"/>
    </location>
</feature>
<dbReference type="InterPro" id="IPR050624">
    <property type="entry name" value="HTH-type_Tx_Regulator"/>
</dbReference>
<dbReference type="RefSeq" id="WP_033099331.1">
    <property type="nucleotide sequence ID" value="NZ_JACEIP010000001.1"/>
</dbReference>
<accession>A0A7W2AHB2</accession>
<dbReference type="EMBL" id="JACEIP010000001">
    <property type="protein sequence ID" value="MBA4541529.1"/>
    <property type="molecule type" value="Genomic_DNA"/>
</dbReference>
<dbReference type="Pfam" id="PF00440">
    <property type="entry name" value="TetR_N"/>
    <property type="match status" value="1"/>
</dbReference>
<proteinExistence type="predicted"/>
<dbReference type="Proteomes" id="UP000530514">
    <property type="component" value="Unassembled WGS sequence"/>
</dbReference>
<dbReference type="Pfam" id="PF14246">
    <property type="entry name" value="TetR_C_7"/>
    <property type="match status" value="1"/>
</dbReference>
<dbReference type="InterPro" id="IPR009057">
    <property type="entry name" value="Homeodomain-like_sf"/>
</dbReference>
<reference evidence="4 5" key="1">
    <citation type="submission" date="2020-07" db="EMBL/GenBank/DDBJ databases">
        <authorList>
            <person name="Feng H."/>
        </authorList>
    </citation>
    <scope>NUCLEOTIDE SEQUENCE [LARGE SCALE GENOMIC DNA]</scope>
    <source>
        <strain evidence="5">s-11</strain>
    </source>
</reference>
<protein>
    <submittedName>
        <fullName evidence="4">TetR/AcrR family transcriptional regulator</fullName>
    </submittedName>
</protein>
<evidence type="ECO:0000256" key="1">
    <source>
        <dbReference type="ARBA" id="ARBA00023125"/>
    </source>
</evidence>
<keyword evidence="1 2" id="KW-0238">DNA-binding</keyword>
<dbReference type="Gene3D" id="1.10.357.10">
    <property type="entry name" value="Tetracycline Repressor, domain 2"/>
    <property type="match status" value="1"/>
</dbReference>